<dbReference type="PANTHER" id="PTHR33050">
    <property type="entry name" value="REVERSE TRANSCRIPTASE DOMAIN-CONTAINING PROTEIN"/>
    <property type="match status" value="1"/>
</dbReference>
<feature type="region of interest" description="Disordered" evidence="2">
    <location>
        <begin position="41"/>
        <end position="98"/>
    </location>
</feature>
<feature type="compositionally biased region" description="Polar residues" evidence="2">
    <location>
        <begin position="506"/>
        <end position="531"/>
    </location>
</feature>
<dbReference type="InterPro" id="IPR052055">
    <property type="entry name" value="Hepadnavirus_pol/RT"/>
</dbReference>
<feature type="compositionally biased region" description="Low complexity" evidence="2">
    <location>
        <begin position="78"/>
        <end position="87"/>
    </location>
</feature>
<dbReference type="Gene3D" id="3.10.10.10">
    <property type="entry name" value="HIV Type 1 Reverse Transcriptase, subunit A, domain 1"/>
    <property type="match status" value="1"/>
</dbReference>
<dbReference type="Pfam" id="PF00078">
    <property type="entry name" value="RVT_1"/>
    <property type="match status" value="1"/>
</dbReference>
<evidence type="ECO:0000313" key="5">
    <source>
        <dbReference type="Proteomes" id="UP000324022"/>
    </source>
</evidence>
<sequence length="1418" mass="154499">MSDGFKSCRTCNQLKPLNEFFHRTRTTQVVRSCLACRPIRPSASSAPPSTPSALVPAPAVPAPSTPTPAPVPAPCRIATPPSSAAPSTPAPPRPITPPVSAPFATTAFVVNTIENSVSELRQLLQDDLHHAVQGLQAAIQAAAASSSQIASHSPSHSTPSVPAPSASTSAVVLPQPALPAPPGEYQTGCRYTWIPPELVDKVHSDTITVYELPKLANPAWPSTVVDEEASEVFIDGFKLSKRAGSSTSNKGFLRAVPTFEVFTKIWFIYTSLRAASSPDRDLPIGLGRFFLHVAEQQAVYPWERVVDYIVTLCTARLGRALAAEWAHYDSELNNSHFLGIATKQTSKPAASTSTKRPREDDPRRAEVCTSWNNGRCVGTTERPCVRRHICRFCNGKHMGKECPRQPNHDATSTNTSSKAVKSSLNYGTPRLRNDATALGLSSISTAADTSPSLSRDGAAWAPACAVSLSDSSRSRPDTATARLSRLPTAVALHPQQPRDHAACQSACVTSHSGPLEPQSSPPSAYLSTTAAPHQPTAAGESLDPLLVPSADQSLTSLQALQSYRPPARPNTTMVEPIFSPSSQPARHGSIQASVDAWQVALADYPDRAFVDQLLGAIRHGILIGYSGPLRHSSRFGTVKNLPMDAVGAAHVRAELAACLEEGRIVTVEPHTCRLVCSPVGTVPKPRSTKLRTIHHLSHPRRPVTGQLPAVNDGIAPHFTAIRYATLAPILSFVRDNPGCRLWKSDLTDAFRHIVTASDDARLLGLSFDGLYYMETGLTFGGRSAPWLFNLFAESLHWVVQSTTNHPVEHYLDDFFGVTPSSAAAGLPLHALALACRAFGLQLAPSKTSWNQTRLEILGIEVNTIQQTVGITVERRQRILDAINHLLSRRSARLLDWQRIAGLLQFVTQVVPQGKAFLRRLYDASKAAHRQPLNLRRICRPAAAELRWWRATLQSWPGHSLLQPSPLVVEHVWTDASKRGYGAHWGLMTSPSAVWCKEVPKRHCGKDIRFHEALAVLDALRTFSPLWDGPRLVVIHVDNTNVEYGLRSGRSRDPLTQTLLPFSKGSSAPLPSGTRHAPPLSFVAATGCSTAAAAFIWRGLAESSRRRSSGVPGRYAAFIARRFGHNATAYPASDLYLTEWVCDMARSKPYHSVKHELDALRSWHVDLGLSLDGFGQGRLERAVRGIKRTLGLRPAASKLPITLPLLRAILEELPRSSALTPWDRQVVAAAFAVSFACFLRCGEVTWDAANPTNLLVGSVTWHDNYAILLLPSSKTDPFRLGAPLVVPRVGGVKCPYSALRLICPAGRHATAPLFGLQDGHRPLTRSIFLHHLRQAISRLQLDVRRYAGHSFRRGAATWAASQGVDTDTIKLLGRWNSDCYRRYVDRTATERRTMVASALYRVRHGPLVPVDASWRDPVL</sequence>
<organism evidence="4 5">
    <name type="scientific">Ustilago trichophora</name>
    <dbReference type="NCBI Taxonomy" id="86804"/>
    <lineage>
        <taxon>Eukaryota</taxon>
        <taxon>Fungi</taxon>
        <taxon>Dikarya</taxon>
        <taxon>Basidiomycota</taxon>
        <taxon>Ustilaginomycotina</taxon>
        <taxon>Ustilaginomycetes</taxon>
        <taxon>Ustilaginales</taxon>
        <taxon>Ustilaginaceae</taxon>
        <taxon>Ustilago</taxon>
    </lineage>
</organism>
<protein>
    <recommendedName>
        <fullName evidence="3">Reverse transcriptase domain-containing protein</fullName>
    </recommendedName>
</protein>
<feature type="compositionally biased region" description="Low complexity" evidence="2">
    <location>
        <begin position="41"/>
        <end position="57"/>
    </location>
</feature>
<feature type="compositionally biased region" description="Polar residues" evidence="2">
    <location>
        <begin position="408"/>
        <end position="426"/>
    </location>
</feature>
<dbReference type="GO" id="GO:0003677">
    <property type="term" value="F:DNA binding"/>
    <property type="evidence" value="ECO:0007669"/>
    <property type="project" value="InterPro"/>
</dbReference>
<evidence type="ECO:0000256" key="1">
    <source>
        <dbReference type="ARBA" id="ARBA00023172"/>
    </source>
</evidence>
<accession>A0A5C3DUE4</accession>
<gene>
    <name evidence="4" type="ORF">UTRI_10062</name>
</gene>
<evidence type="ECO:0000256" key="2">
    <source>
        <dbReference type="SAM" id="MobiDB-lite"/>
    </source>
</evidence>
<feature type="compositionally biased region" description="Pro residues" evidence="2">
    <location>
        <begin position="58"/>
        <end position="73"/>
    </location>
</feature>
<dbReference type="PANTHER" id="PTHR33050:SF7">
    <property type="entry name" value="RIBONUCLEASE H"/>
    <property type="match status" value="1"/>
</dbReference>
<dbReference type="GO" id="GO:0015074">
    <property type="term" value="P:DNA integration"/>
    <property type="evidence" value="ECO:0007669"/>
    <property type="project" value="InterPro"/>
</dbReference>
<feature type="region of interest" description="Disordered" evidence="2">
    <location>
        <begin position="147"/>
        <end position="168"/>
    </location>
</feature>
<dbReference type="PROSITE" id="PS50878">
    <property type="entry name" value="RT_POL"/>
    <property type="match status" value="1"/>
</dbReference>
<feature type="compositionally biased region" description="Basic and acidic residues" evidence="2">
    <location>
        <begin position="356"/>
        <end position="365"/>
    </location>
</feature>
<evidence type="ECO:0000313" key="4">
    <source>
        <dbReference type="EMBL" id="SPO21872.1"/>
    </source>
</evidence>
<dbReference type="Proteomes" id="UP000324022">
    <property type="component" value="Unassembled WGS sequence"/>
</dbReference>
<dbReference type="SUPFAM" id="SSF56349">
    <property type="entry name" value="DNA breaking-rejoining enzymes"/>
    <property type="match status" value="1"/>
</dbReference>
<dbReference type="EMBL" id="OOIN01000003">
    <property type="protein sequence ID" value="SPO21872.1"/>
    <property type="molecule type" value="Genomic_DNA"/>
</dbReference>
<reference evidence="4 5" key="1">
    <citation type="submission" date="2018-03" db="EMBL/GenBank/DDBJ databases">
        <authorList>
            <person name="Guldener U."/>
        </authorList>
    </citation>
    <scope>NUCLEOTIDE SEQUENCE [LARGE SCALE GENOMIC DNA]</scope>
    <source>
        <strain evidence="4 5">NBRC100155</strain>
    </source>
</reference>
<dbReference type="SUPFAM" id="SSF56672">
    <property type="entry name" value="DNA/RNA polymerases"/>
    <property type="match status" value="1"/>
</dbReference>
<evidence type="ECO:0000259" key="3">
    <source>
        <dbReference type="PROSITE" id="PS50878"/>
    </source>
</evidence>
<name>A0A5C3DUE4_9BASI</name>
<dbReference type="Gene3D" id="3.30.70.270">
    <property type="match status" value="1"/>
</dbReference>
<feature type="domain" description="Reverse transcriptase" evidence="3">
    <location>
        <begin position="663"/>
        <end position="861"/>
    </location>
</feature>
<dbReference type="Gene3D" id="1.10.443.10">
    <property type="entry name" value="Intergrase catalytic core"/>
    <property type="match status" value="1"/>
</dbReference>
<feature type="region of interest" description="Disordered" evidence="2">
    <location>
        <begin position="343"/>
        <end position="365"/>
    </location>
</feature>
<dbReference type="GO" id="GO:0006310">
    <property type="term" value="P:DNA recombination"/>
    <property type="evidence" value="ECO:0007669"/>
    <property type="project" value="UniProtKB-KW"/>
</dbReference>
<dbReference type="InterPro" id="IPR043128">
    <property type="entry name" value="Rev_trsase/Diguanyl_cyclase"/>
</dbReference>
<feature type="compositionally biased region" description="Polar residues" evidence="2">
    <location>
        <begin position="343"/>
        <end position="354"/>
    </location>
</feature>
<feature type="region of interest" description="Disordered" evidence="2">
    <location>
        <begin position="401"/>
        <end position="428"/>
    </location>
</feature>
<feature type="compositionally biased region" description="Pro residues" evidence="2">
    <location>
        <begin position="88"/>
        <end position="98"/>
    </location>
</feature>
<dbReference type="InterPro" id="IPR013762">
    <property type="entry name" value="Integrase-like_cat_sf"/>
</dbReference>
<feature type="region of interest" description="Disordered" evidence="2">
    <location>
        <begin position="504"/>
        <end position="543"/>
    </location>
</feature>
<keyword evidence="5" id="KW-1185">Reference proteome</keyword>
<dbReference type="OrthoDB" id="2556210at2759"/>
<dbReference type="InterPro" id="IPR011010">
    <property type="entry name" value="DNA_brk_join_enz"/>
</dbReference>
<keyword evidence="1" id="KW-0233">DNA recombination</keyword>
<proteinExistence type="predicted"/>
<dbReference type="InterPro" id="IPR043502">
    <property type="entry name" value="DNA/RNA_pol_sf"/>
</dbReference>
<dbReference type="InterPro" id="IPR000477">
    <property type="entry name" value="RT_dom"/>
</dbReference>